<evidence type="ECO:0000313" key="3">
    <source>
        <dbReference type="Proteomes" id="UP000078200"/>
    </source>
</evidence>
<evidence type="ECO:0000313" key="2">
    <source>
        <dbReference type="EnsemblMetazoa" id="GAUT051981-PA"/>
    </source>
</evidence>
<protein>
    <submittedName>
        <fullName evidence="2">Uncharacterized protein</fullName>
    </submittedName>
</protein>
<keyword evidence="3" id="KW-1185">Reference proteome</keyword>
<accession>A0A1A9VYS6</accession>
<dbReference type="AlphaFoldDB" id="A0A1A9VYS6"/>
<evidence type="ECO:0000256" key="1">
    <source>
        <dbReference type="SAM" id="Phobius"/>
    </source>
</evidence>
<keyword evidence="1" id="KW-0812">Transmembrane</keyword>
<proteinExistence type="predicted"/>
<dbReference type="VEuPathDB" id="VectorBase:GAUT051981"/>
<keyword evidence="1" id="KW-1133">Transmembrane helix</keyword>
<keyword evidence="1" id="KW-0472">Membrane</keyword>
<sequence length="664" mass="75616">MFFTDLKYRIVYRCERNPLTKVDVLCNLNGFLCASVVIASIILFNVLAIAICENRTPAFNVNITSTVMTLMIYRTKRFGNNGNDRLDILNHSINTNIDARYGNLYTGSSQNMPTKIQQLRRRAGEQMLSKQQEELQWPAMSAAYLFGRNDGKTPNRSDYGTWHTKLNPSKIIASPTIDAQHEQQSISSNRHQSVFVLSNNATKDSISDFDYNMAPESYNHYKTKHRRPSAVKLAQSDLLPRRLVLNVGQNSADVHRQYNTFNALTDETSSNDNIPKPFHIPSEGSLPGEFKKPETEMGISASKTHEFSGDDPIFIRILPSPIVTPTVLHISGSFNNFKLSGFINFLRGKRQKPSGLWQQSSAADAHLQIKSTFRTPTEHLPGQRYQNLIVDQFPLFKPPSPYDINFMAFQQPKQENNPRAHNAKYKRLKKETKNEKMVSTNNLTFSQYPLPSKLNNNVLYPSFYSPFNGLNVIQSPELINHQPFKVKLDISPVWPMQRNVRGSTTLNVEENTFNPSMKLNSISFLENASTRSLTTPPPISMSADDYYNSFCSKTPFYSPRKLATPVKDVLNQLTQAKASMQHTVYPHQTPKYRPQERQSFVCDPNVIRRLKRFPAYRPTNREQFLVGANSTNPKAGPITVHLNIFPKHRLPSTSTFSNPFYFNA</sequence>
<dbReference type="EnsemblMetazoa" id="GAUT051981-RA">
    <property type="protein sequence ID" value="GAUT051981-PA"/>
    <property type="gene ID" value="GAUT051981"/>
</dbReference>
<reference evidence="2" key="1">
    <citation type="submission" date="2020-05" db="UniProtKB">
        <authorList>
            <consortium name="EnsemblMetazoa"/>
        </authorList>
    </citation>
    <scope>IDENTIFICATION</scope>
    <source>
        <strain evidence="2">TTRI</strain>
    </source>
</reference>
<dbReference type="Proteomes" id="UP000078200">
    <property type="component" value="Unassembled WGS sequence"/>
</dbReference>
<organism evidence="2 3">
    <name type="scientific">Glossina austeni</name>
    <name type="common">Savannah tsetse fly</name>
    <dbReference type="NCBI Taxonomy" id="7395"/>
    <lineage>
        <taxon>Eukaryota</taxon>
        <taxon>Metazoa</taxon>
        <taxon>Ecdysozoa</taxon>
        <taxon>Arthropoda</taxon>
        <taxon>Hexapoda</taxon>
        <taxon>Insecta</taxon>
        <taxon>Pterygota</taxon>
        <taxon>Neoptera</taxon>
        <taxon>Endopterygota</taxon>
        <taxon>Diptera</taxon>
        <taxon>Brachycera</taxon>
        <taxon>Muscomorpha</taxon>
        <taxon>Hippoboscoidea</taxon>
        <taxon>Glossinidae</taxon>
        <taxon>Glossina</taxon>
    </lineage>
</organism>
<name>A0A1A9VYS6_GLOAU</name>
<feature type="transmembrane region" description="Helical" evidence="1">
    <location>
        <begin position="31"/>
        <end position="51"/>
    </location>
</feature>
<dbReference type="STRING" id="7395.A0A1A9VYS6"/>